<accession>A0AAD6QLZ2</accession>
<evidence type="ECO:0000256" key="7">
    <source>
        <dbReference type="ARBA" id="ARBA00022958"/>
    </source>
</evidence>
<evidence type="ECO:0000256" key="10">
    <source>
        <dbReference type="ARBA" id="ARBA00023136"/>
    </source>
</evidence>
<organism evidence="13 14">
    <name type="scientific">Populus alba x Populus x berolinensis</name>
    <dbReference type="NCBI Taxonomy" id="444605"/>
    <lineage>
        <taxon>Eukaryota</taxon>
        <taxon>Viridiplantae</taxon>
        <taxon>Streptophyta</taxon>
        <taxon>Embryophyta</taxon>
        <taxon>Tracheophyta</taxon>
        <taxon>Spermatophyta</taxon>
        <taxon>Magnoliopsida</taxon>
        <taxon>eudicotyledons</taxon>
        <taxon>Gunneridae</taxon>
        <taxon>Pentapetalae</taxon>
        <taxon>rosids</taxon>
        <taxon>fabids</taxon>
        <taxon>Malpighiales</taxon>
        <taxon>Salicaceae</taxon>
        <taxon>Saliceae</taxon>
        <taxon>Populus</taxon>
    </lineage>
</organism>
<sequence>MTTSIVLCNSLSFNTNHNQTPLRNRNLFTKSSSFLLQLSNRRRRFCGVFPKAKKNGKNQSKRRRSWWRRFFFDEDGNWFGLKDEDLLDAEADFSENSSDEELSEEEKFEAWKRRAEAIVELREAQEDMLNEDSRRWEDWIVDYGANGLDDASNGSWWSQDFDGNGGIGNGGSVEDARSDPTDLVPEKGFVESVRDLVLGREEEDLLYEDRVFRYASLNSAKFLAVLIIIPWALDFAVHDYVLMPFLDRYVKTVPLAAQMLDVRKSQKLEMIKELKVEKARLLLEVEIGKFYILFADESKYTEFYVFQLLVCCSNSLELRDDWRLENRRSFANIWSDMVFGISIFILLYFNQSKVALLKFTGYKILNNVTDIGKAFLIILITDIFLGYHSESGWQTLLDVIVEHYGLEVDQSAITIFICLVPVVIDACVKLWLFKYLPRLSPRVANIFREMKRH</sequence>
<keyword evidence="14" id="KW-1185">Reference proteome</keyword>
<keyword evidence="5 12" id="KW-0812">Transmembrane</keyword>
<dbReference type="GO" id="GO:0006813">
    <property type="term" value="P:potassium ion transport"/>
    <property type="evidence" value="ECO:0007669"/>
    <property type="project" value="UniProtKB-KW"/>
</dbReference>
<dbReference type="InterPro" id="IPR004282">
    <property type="entry name" value="CemA"/>
</dbReference>
<feature type="transmembrane region" description="Helical" evidence="12">
    <location>
        <begin position="412"/>
        <end position="432"/>
    </location>
</feature>
<evidence type="ECO:0000256" key="6">
    <source>
        <dbReference type="ARBA" id="ARBA00022781"/>
    </source>
</evidence>
<feature type="transmembrane region" description="Helical" evidence="12">
    <location>
        <begin position="331"/>
        <end position="350"/>
    </location>
</feature>
<dbReference type="PANTHER" id="PTHR33650:SF1">
    <property type="entry name" value="CHLOROPLAST ENVELOPE MEMBRANE PROTEIN"/>
    <property type="match status" value="1"/>
</dbReference>
<keyword evidence="4" id="KW-0633">Potassium transport</keyword>
<keyword evidence="8 12" id="KW-1133">Transmembrane helix</keyword>
<evidence type="ECO:0000256" key="3">
    <source>
        <dbReference type="ARBA" id="ARBA00022449"/>
    </source>
</evidence>
<proteinExistence type="inferred from homology"/>
<evidence type="ECO:0000256" key="5">
    <source>
        <dbReference type="ARBA" id="ARBA00022692"/>
    </source>
</evidence>
<evidence type="ECO:0000256" key="9">
    <source>
        <dbReference type="ARBA" id="ARBA00023065"/>
    </source>
</evidence>
<keyword evidence="9" id="KW-0406">Ion transport</keyword>
<dbReference type="GO" id="GO:0015297">
    <property type="term" value="F:antiporter activity"/>
    <property type="evidence" value="ECO:0007669"/>
    <property type="project" value="UniProtKB-KW"/>
</dbReference>
<keyword evidence="10 12" id="KW-0472">Membrane</keyword>
<evidence type="ECO:0000256" key="1">
    <source>
        <dbReference type="ARBA" id="ARBA00004141"/>
    </source>
</evidence>
<dbReference type="AlphaFoldDB" id="A0AAD6QLZ2"/>
<dbReference type="GO" id="GO:1902600">
    <property type="term" value="P:proton transmembrane transport"/>
    <property type="evidence" value="ECO:0007669"/>
    <property type="project" value="UniProtKB-KW"/>
</dbReference>
<evidence type="ECO:0000313" key="14">
    <source>
        <dbReference type="Proteomes" id="UP001164929"/>
    </source>
</evidence>
<gene>
    <name evidence="13" type="ORF">NC653_016005</name>
</gene>
<comment type="subcellular location">
    <subcellularLocation>
        <location evidence="1">Membrane</location>
        <topology evidence="1">Multi-pass membrane protein</topology>
    </subcellularLocation>
</comment>
<dbReference type="PANTHER" id="PTHR33650">
    <property type="entry name" value="CHLOROPLAST ENVELOPE MEMBRANE PROTEIN-RELATED"/>
    <property type="match status" value="1"/>
</dbReference>
<keyword evidence="2" id="KW-0813">Transport</keyword>
<keyword evidence="3" id="KW-0050">Antiport</keyword>
<evidence type="ECO:0000256" key="8">
    <source>
        <dbReference type="ARBA" id="ARBA00022989"/>
    </source>
</evidence>
<evidence type="ECO:0000256" key="2">
    <source>
        <dbReference type="ARBA" id="ARBA00022448"/>
    </source>
</evidence>
<comment type="similarity">
    <text evidence="11">Belongs to the CemA family.</text>
</comment>
<dbReference type="Proteomes" id="UP001164929">
    <property type="component" value="Chromosome 6"/>
</dbReference>
<dbReference type="EMBL" id="JAQIZT010000006">
    <property type="protein sequence ID" value="KAJ6992772.1"/>
    <property type="molecule type" value="Genomic_DNA"/>
</dbReference>
<keyword evidence="7" id="KW-0630">Potassium</keyword>
<evidence type="ECO:0000256" key="12">
    <source>
        <dbReference type="SAM" id="Phobius"/>
    </source>
</evidence>
<evidence type="ECO:0000256" key="11">
    <source>
        <dbReference type="ARBA" id="ARBA00043980"/>
    </source>
</evidence>
<dbReference type="Pfam" id="PF03040">
    <property type="entry name" value="CemA"/>
    <property type="match status" value="1"/>
</dbReference>
<evidence type="ECO:0000313" key="13">
    <source>
        <dbReference type="EMBL" id="KAJ6992772.1"/>
    </source>
</evidence>
<reference evidence="13" key="1">
    <citation type="journal article" date="2023" name="Mol. Ecol. Resour.">
        <title>Chromosome-level genome assembly of a triploid poplar Populus alba 'Berolinensis'.</title>
        <authorList>
            <person name="Chen S."/>
            <person name="Yu Y."/>
            <person name="Wang X."/>
            <person name="Wang S."/>
            <person name="Zhang T."/>
            <person name="Zhou Y."/>
            <person name="He R."/>
            <person name="Meng N."/>
            <person name="Wang Y."/>
            <person name="Liu W."/>
            <person name="Liu Z."/>
            <person name="Liu J."/>
            <person name="Guo Q."/>
            <person name="Huang H."/>
            <person name="Sederoff R.R."/>
            <person name="Wang G."/>
            <person name="Qu G."/>
            <person name="Chen S."/>
        </authorList>
    </citation>
    <scope>NUCLEOTIDE SEQUENCE</scope>
    <source>
        <strain evidence="13">SC-2020</strain>
    </source>
</reference>
<keyword evidence="6" id="KW-0375">Hydrogen ion transport</keyword>
<comment type="caution">
    <text evidence="13">The sequence shown here is derived from an EMBL/GenBank/DDBJ whole genome shotgun (WGS) entry which is preliminary data.</text>
</comment>
<protein>
    <submittedName>
        <fullName evidence="13">Chloroplast envelope membrane protein-like</fullName>
    </submittedName>
</protein>
<name>A0AAD6QLZ2_9ROSI</name>
<feature type="transmembrane region" description="Helical" evidence="12">
    <location>
        <begin position="371"/>
        <end position="389"/>
    </location>
</feature>
<dbReference type="GO" id="GO:0016020">
    <property type="term" value="C:membrane"/>
    <property type="evidence" value="ECO:0007669"/>
    <property type="project" value="UniProtKB-SubCell"/>
</dbReference>
<evidence type="ECO:0000256" key="4">
    <source>
        <dbReference type="ARBA" id="ARBA00022538"/>
    </source>
</evidence>